<keyword evidence="2" id="KW-0808">Transferase</keyword>
<evidence type="ECO:0000313" key="8">
    <source>
        <dbReference type="Proteomes" id="UP001610563"/>
    </source>
</evidence>
<evidence type="ECO:0000259" key="6">
    <source>
        <dbReference type="PROSITE" id="PS50011"/>
    </source>
</evidence>
<dbReference type="PROSITE" id="PS50011">
    <property type="entry name" value="PROTEIN_KINASE_DOM"/>
    <property type="match status" value="1"/>
</dbReference>
<name>A0ABR4FLF6_9EURO</name>
<dbReference type="SMART" id="SM00220">
    <property type="entry name" value="S_TKc"/>
    <property type="match status" value="1"/>
</dbReference>
<keyword evidence="1" id="KW-0723">Serine/threonine-protein kinase</keyword>
<keyword evidence="5" id="KW-0067">ATP-binding</keyword>
<sequence length="338" mass="38193">MEVLDLIASGDTGPEQEMLPTIIDRFTVHGPNGRHPCLITAPAMCSISGAKDASWNRLFRVSTARSLAVQLTRVVAYIHGRGTVHGDLHLGNVLLRLPSRLNGSSIDGLYKKYNPPSPEPVVRFDKQPLGPHVPKHAFSPTWLGQKSEEIPAEVNIILSDFGVAFAPSTETRQEPHTPIAFGPLEAHSDLRHVLSYPADVWTLGCALWEILGQRSLFDGFLVNEDDIPAEHIDTFGGFSPEWWGKWNKRSKYFQESGEPKEDRQVLSWDYLFERHIQKPRREVGIAEFDDNERAALMAMLRSIFRFRPEERVTIADVMQSEWIVQCALPDYEKSRTKA</sequence>
<organism evidence="7 8">
    <name type="scientific">Aspergillus keveii</name>
    <dbReference type="NCBI Taxonomy" id="714993"/>
    <lineage>
        <taxon>Eukaryota</taxon>
        <taxon>Fungi</taxon>
        <taxon>Dikarya</taxon>
        <taxon>Ascomycota</taxon>
        <taxon>Pezizomycotina</taxon>
        <taxon>Eurotiomycetes</taxon>
        <taxon>Eurotiomycetidae</taxon>
        <taxon>Eurotiales</taxon>
        <taxon>Aspergillaceae</taxon>
        <taxon>Aspergillus</taxon>
        <taxon>Aspergillus subgen. Nidulantes</taxon>
    </lineage>
</organism>
<dbReference type="PANTHER" id="PTHR45646">
    <property type="entry name" value="SERINE/THREONINE-PROTEIN KINASE DOA-RELATED"/>
    <property type="match status" value="1"/>
</dbReference>
<dbReference type="Proteomes" id="UP001610563">
    <property type="component" value="Unassembled WGS sequence"/>
</dbReference>
<dbReference type="InterPro" id="IPR011009">
    <property type="entry name" value="Kinase-like_dom_sf"/>
</dbReference>
<dbReference type="Gene3D" id="1.10.510.10">
    <property type="entry name" value="Transferase(Phosphotransferase) domain 1"/>
    <property type="match status" value="1"/>
</dbReference>
<keyword evidence="4" id="KW-0418">Kinase</keyword>
<feature type="domain" description="Protein kinase" evidence="6">
    <location>
        <begin position="1"/>
        <end position="323"/>
    </location>
</feature>
<keyword evidence="8" id="KW-1185">Reference proteome</keyword>
<dbReference type="SUPFAM" id="SSF56112">
    <property type="entry name" value="Protein kinase-like (PK-like)"/>
    <property type="match status" value="1"/>
</dbReference>
<proteinExistence type="predicted"/>
<reference evidence="7 8" key="1">
    <citation type="submission" date="2024-07" db="EMBL/GenBank/DDBJ databases">
        <title>Section-level genome sequencing and comparative genomics of Aspergillus sections Usti and Cavernicolus.</title>
        <authorList>
            <consortium name="Lawrence Berkeley National Laboratory"/>
            <person name="Nybo J.L."/>
            <person name="Vesth T.C."/>
            <person name="Theobald S."/>
            <person name="Frisvad J.C."/>
            <person name="Larsen T.O."/>
            <person name="Kjaerboelling I."/>
            <person name="Rothschild-Mancinelli K."/>
            <person name="Lyhne E.K."/>
            <person name="Kogle M.E."/>
            <person name="Barry K."/>
            <person name="Clum A."/>
            <person name="Na H."/>
            <person name="Ledsgaard L."/>
            <person name="Lin J."/>
            <person name="Lipzen A."/>
            <person name="Kuo A."/>
            <person name="Riley R."/>
            <person name="Mondo S."/>
            <person name="Labutti K."/>
            <person name="Haridas S."/>
            <person name="Pangalinan J."/>
            <person name="Salamov A.A."/>
            <person name="Simmons B.A."/>
            <person name="Magnuson J.K."/>
            <person name="Chen J."/>
            <person name="Drula E."/>
            <person name="Henrissat B."/>
            <person name="Wiebenga A."/>
            <person name="Lubbers R.J."/>
            <person name="Gomes A.C."/>
            <person name="Makela M.R."/>
            <person name="Stajich J."/>
            <person name="Grigoriev I.V."/>
            <person name="Mortensen U.H."/>
            <person name="De Vries R.P."/>
            <person name="Baker S.E."/>
            <person name="Andersen M.R."/>
        </authorList>
    </citation>
    <scope>NUCLEOTIDE SEQUENCE [LARGE SCALE GENOMIC DNA]</scope>
    <source>
        <strain evidence="7 8">CBS 209.92</strain>
    </source>
</reference>
<accession>A0ABR4FLF6</accession>
<evidence type="ECO:0000313" key="7">
    <source>
        <dbReference type="EMBL" id="KAL2784070.1"/>
    </source>
</evidence>
<gene>
    <name evidence="7" type="ORF">BJX66DRAFT_97203</name>
</gene>
<dbReference type="PANTHER" id="PTHR45646:SF11">
    <property type="entry name" value="SERINE_THREONINE-PROTEIN KINASE DOA"/>
    <property type="match status" value="1"/>
</dbReference>
<dbReference type="EMBL" id="JBFTWV010000196">
    <property type="protein sequence ID" value="KAL2784070.1"/>
    <property type="molecule type" value="Genomic_DNA"/>
</dbReference>
<evidence type="ECO:0000256" key="4">
    <source>
        <dbReference type="ARBA" id="ARBA00022777"/>
    </source>
</evidence>
<dbReference type="Gene3D" id="3.30.200.20">
    <property type="entry name" value="Phosphorylase Kinase, domain 1"/>
    <property type="match status" value="1"/>
</dbReference>
<dbReference type="InterPro" id="IPR000719">
    <property type="entry name" value="Prot_kinase_dom"/>
</dbReference>
<evidence type="ECO:0000256" key="1">
    <source>
        <dbReference type="ARBA" id="ARBA00022527"/>
    </source>
</evidence>
<protein>
    <submittedName>
        <fullName evidence="7">Kinase-like domain-containing protein</fullName>
    </submittedName>
</protein>
<comment type="caution">
    <text evidence="7">The sequence shown here is derived from an EMBL/GenBank/DDBJ whole genome shotgun (WGS) entry which is preliminary data.</text>
</comment>
<evidence type="ECO:0000256" key="5">
    <source>
        <dbReference type="ARBA" id="ARBA00022840"/>
    </source>
</evidence>
<keyword evidence="3" id="KW-0547">Nucleotide-binding</keyword>
<evidence type="ECO:0000256" key="3">
    <source>
        <dbReference type="ARBA" id="ARBA00022741"/>
    </source>
</evidence>
<dbReference type="InterPro" id="IPR051175">
    <property type="entry name" value="CLK_kinases"/>
</dbReference>
<evidence type="ECO:0000256" key="2">
    <source>
        <dbReference type="ARBA" id="ARBA00022679"/>
    </source>
</evidence>